<proteinExistence type="predicted"/>
<dbReference type="Gene3D" id="3.40.50.150">
    <property type="entry name" value="Vaccinia Virus protein VP39"/>
    <property type="match status" value="1"/>
</dbReference>
<reference evidence="4" key="1">
    <citation type="submission" date="2014-11" db="EMBL/GenBank/DDBJ databases">
        <title>Genome sequencing of Roseivirga sp. D-25.</title>
        <authorList>
            <person name="Selvaratnam C."/>
            <person name="Thevarajoo S."/>
            <person name="Goh K.M."/>
            <person name="Eee R."/>
            <person name="Chan K.-G."/>
            <person name="Chong C.S."/>
        </authorList>
    </citation>
    <scope>NUCLEOTIDE SEQUENCE [LARGE SCALE GENOMIC DNA]</scope>
    <source>
        <strain evidence="4">D-25</strain>
    </source>
</reference>
<accession>A0A0L8AHH4</accession>
<dbReference type="PATRIC" id="fig|1566026.4.peg.1861"/>
<dbReference type="EMBL" id="JSVA01000022">
    <property type="protein sequence ID" value="KOF01580.1"/>
    <property type="molecule type" value="Genomic_DNA"/>
</dbReference>
<organism evidence="3 4">
    <name type="scientific">Roseivirga seohaensis subsp. aquiponti</name>
    <dbReference type="NCBI Taxonomy" id="1566026"/>
    <lineage>
        <taxon>Bacteria</taxon>
        <taxon>Pseudomonadati</taxon>
        <taxon>Bacteroidota</taxon>
        <taxon>Cytophagia</taxon>
        <taxon>Cytophagales</taxon>
        <taxon>Roseivirgaceae</taxon>
        <taxon>Roseivirga</taxon>
    </lineage>
</organism>
<keyword evidence="2" id="KW-1133">Transmembrane helix</keyword>
<evidence type="ECO:0008006" key="5">
    <source>
        <dbReference type="Google" id="ProtNLM"/>
    </source>
</evidence>
<dbReference type="Proteomes" id="UP000036908">
    <property type="component" value="Unassembled WGS sequence"/>
</dbReference>
<dbReference type="OrthoDB" id="9770553at2"/>
<keyword evidence="2" id="KW-0812">Transmembrane</keyword>
<dbReference type="CDD" id="cd02440">
    <property type="entry name" value="AdoMet_MTases"/>
    <property type="match status" value="1"/>
</dbReference>
<dbReference type="GO" id="GO:0008168">
    <property type="term" value="F:methyltransferase activity"/>
    <property type="evidence" value="ECO:0007669"/>
    <property type="project" value="InterPro"/>
</dbReference>
<evidence type="ECO:0000256" key="1">
    <source>
        <dbReference type="ARBA" id="ARBA00022428"/>
    </source>
</evidence>
<dbReference type="InterPro" id="IPR029063">
    <property type="entry name" value="SAM-dependent_MTases_sf"/>
</dbReference>
<dbReference type="Pfam" id="PF01209">
    <property type="entry name" value="Ubie_methyltran"/>
    <property type="match status" value="1"/>
</dbReference>
<comment type="caution">
    <text evidence="3">The sequence shown here is derived from an EMBL/GenBank/DDBJ whole genome shotgun (WGS) entry which is preliminary data.</text>
</comment>
<evidence type="ECO:0000256" key="2">
    <source>
        <dbReference type="SAM" id="Phobius"/>
    </source>
</evidence>
<evidence type="ECO:0000313" key="4">
    <source>
        <dbReference type="Proteomes" id="UP000036908"/>
    </source>
</evidence>
<name>A0A0L8AHH4_9BACT</name>
<evidence type="ECO:0000313" key="3">
    <source>
        <dbReference type="EMBL" id="KOF01580.1"/>
    </source>
</evidence>
<dbReference type="GO" id="GO:0009234">
    <property type="term" value="P:menaquinone biosynthetic process"/>
    <property type="evidence" value="ECO:0007669"/>
    <property type="project" value="UniProtKB-KW"/>
</dbReference>
<dbReference type="AlphaFoldDB" id="A0A0L8AHH4"/>
<dbReference type="RefSeq" id="WP_071426813.1">
    <property type="nucleotide sequence ID" value="NZ_JSVA01000022.1"/>
</dbReference>
<keyword evidence="2" id="KW-0472">Membrane</keyword>
<keyword evidence="4" id="KW-1185">Reference proteome</keyword>
<protein>
    <recommendedName>
        <fullName evidence="5">Ubiquinone biosynthesis methyltransferase UbiE</fullName>
    </recommendedName>
</protein>
<feature type="transmembrane region" description="Helical" evidence="2">
    <location>
        <begin position="169"/>
        <end position="186"/>
    </location>
</feature>
<gene>
    <name evidence="3" type="ORF">OB69_17105</name>
</gene>
<dbReference type="SUPFAM" id="SSF53335">
    <property type="entry name" value="S-adenosyl-L-methionine-dependent methyltransferases"/>
    <property type="match status" value="1"/>
</dbReference>
<keyword evidence="1" id="KW-0474">Menaquinone biosynthesis</keyword>
<sequence>MQKESIYNPEFVSKLFDSMSSTYGLTNYISSFGFTERWRKACINKIKPTEKPVVIYDLMSGMGELWPSIKHSKLNVHEINAVDISPNMNSIARKNKKSVSGQINILEQDILKNDIESNSADHVVSSFGLKTFNTKQLSELAHELNKILKPEGSYSFVEISVPNSSFLKFFYMFYLTKIIPVVGYLFQGNSQDYKMLGTYTSKFGNSKKFHSMLLNEGLESHYEELFFGCGSITWGKKKKS</sequence>
<dbReference type="PROSITE" id="PS51608">
    <property type="entry name" value="SAM_MT_UBIE"/>
    <property type="match status" value="1"/>
</dbReference>
<dbReference type="InterPro" id="IPR004033">
    <property type="entry name" value="UbiE/COQ5_MeTrFase"/>
</dbReference>